<keyword evidence="4 5" id="KW-0238">DNA-binding</keyword>
<proteinExistence type="predicted"/>
<protein>
    <submittedName>
        <fullName evidence="8">Putative 52 kDa repressor of the inhibitor of the protein</fullName>
    </submittedName>
</protein>
<dbReference type="SUPFAM" id="SSF57716">
    <property type="entry name" value="Glucocorticoid receptor-like (DNA-binding domain)"/>
    <property type="match status" value="1"/>
</dbReference>
<feature type="non-terminal residue" evidence="8">
    <location>
        <position position="1"/>
    </location>
</feature>
<feature type="region of interest" description="Disordered" evidence="6">
    <location>
        <begin position="80"/>
        <end position="109"/>
    </location>
</feature>
<reference evidence="8" key="1">
    <citation type="journal article" date="2018" name="PLoS Negl. Trop. Dis.">
        <title>Sialome diversity of ticks revealed by RNAseq of single tick salivary glands.</title>
        <authorList>
            <person name="Perner J."/>
            <person name="Kropackova S."/>
            <person name="Kopacek P."/>
            <person name="Ribeiro J.M."/>
        </authorList>
    </citation>
    <scope>NUCLEOTIDE SEQUENCE</scope>
    <source>
        <strain evidence="8">Siblings of single egg batch collected in Ceske Budejovice</strain>
        <tissue evidence="8">Salivary glands</tissue>
    </source>
</reference>
<evidence type="ECO:0000256" key="4">
    <source>
        <dbReference type="ARBA" id="ARBA00023125"/>
    </source>
</evidence>
<dbReference type="PROSITE" id="PS50950">
    <property type="entry name" value="ZF_THAP"/>
    <property type="match status" value="1"/>
</dbReference>
<dbReference type="EMBL" id="GEGO01007140">
    <property type="protein sequence ID" value="JAR88264.1"/>
    <property type="molecule type" value="Transcribed_RNA"/>
</dbReference>
<keyword evidence="2 5" id="KW-0863">Zinc-finger</keyword>
<name>A0A147BBX4_IXORI</name>
<dbReference type="PANTHER" id="PTHR46600">
    <property type="entry name" value="THAP DOMAIN-CONTAINING"/>
    <property type="match status" value="1"/>
</dbReference>
<dbReference type="InterPro" id="IPR006612">
    <property type="entry name" value="THAP_Znf"/>
</dbReference>
<feature type="domain" description="THAP-type" evidence="7">
    <location>
        <begin position="1"/>
        <end position="82"/>
    </location>
</feature>
<dbReference type="GO" id="GO:0008270">
    <property type="term" value="F:zinc ion binding"/>
    <property type="evidence" value="ECO:0007669"/>
    <property type="project" value="UniProtKB-KW"/>
</dbReference>
<accession>A0A147BBX4</accession>
<keyword evidence="1" id="KW-0479">Metal-binding</keyword>
<dbReference type="PANTHER" id="PTHR46600:SF11">
    <property type="entry name" value="THAP DOMAIN-CONTAINING PROTEIN 10"/>
    <property type="match status" value="1"/>
</dbReference>
<dbReference type="Pfam" id="PF05485">
    <property type="entry name" value="THAP"/>
    <property type="match status" value="1"/>
</dbReference>
<feature type="compositionally biased region" description="Low complexity" evidence="6">
    <location>
        <begin position="99"/>
        <end position="108"/>
    </location>
</feature>
<dbReference type="GO" id="GO:0043565">
    <property type="term" value="F:sequence-specific DNA binding"/>
    <property type="evidence" value="ECO:0007669"/>
    <property type="project" value="InterPro"/>
</dbReference>
<dbReference type="AlphaFoldDB" id="A0A147BBX4"/>
<evidence type="ECO:0000256" key="6">
    <source>
        <dbReference type="SAM" id="MobiDB-lite"/>
    </source>
</evidence>
<evidence type="ECO:0000256" key="5">
    <source>
        <dbReference type="PROSITE-ProRule" id="PRU00309"/>
    </source>
</evidence>
<evidence type="ECO:0000256" key="2">
    <source>
        <dbReference type="ARBA" id="ARBA00022771"/>
    </source>
</evidence>
<keyword evidence="3" id="KW-0862">Zinc</keyword>
<organism evidence="8">
    <name type="scientific">Ixodes ricinus</name>
    <name type="common">Common tick</name>
    <name type="synonym">Acarus ricinus</name>
    <dbReference type="NCBI Taxonomy" id="34613"/>
    <lineage>
        <taxon>Eukaryota</taxon>
        <taxon>Metazoa</taxon>
        <taxon>Ecdysozoa</taxon>
        <taxon>Arthropoda</taxon>
        <taxon>Chelicerata</taxon>
        <taxon>Arachnida</taxon>
        <taxon>Acari</taxon>
        <taxon>Parasitiformes</taxon>
        <taxon>Ixodida</taxon>
        <taxon>Ixodoidea</taxon>
        <taxon>Ixodidae</taxon>
        <taxon>Ixodinae</taxon>
        <taxon>Ixodes</taxon>
    </lineage>
</organism>
<sequence>CCVAWCRNNGRTRKKPGTKFFQIPRGDRSKAWLQYANRDDLLSKQATELFMKYRICSDHFLARDFMDPAKTRLTRTAVPSVRPEACRETDTAQGLKEATTSGSTPSTGCPLASSMVAQDLLEATTPDSTPSTSCPLASSMV</sequence>
<evidence type="ECO:0000256" key="1">
    <source>
        <dbReference type="ARBA" id="ARBA00022723"/>
    </source>
</evidence>
<evidence type="ECO:0000313" key="8">
    <source>
        <dbReference type="EMBL" id="JAR88264.1"/>
    </source>
</evidence>
<evidence type="ECO:0000256" key="3">
    <source>
        <dbReference type="ARBA" id="ARBA00022833"/>
    </source>
</evidence>
<dbReference type="InterPro" id="IPR026516">
    <property type="entry name" value="THAP1/10"/>
</dbReference>
<evidence type="ECO:0000259" key="7">
    <source>
        <dbReference type="PROSITE" id="PS50950"/>
    </source>
</evidence>
<dbReference type="SMART" id="SM00980">
    <property type="entry name" value="THAP"/>
    <property type="match status" value="1"/>
</dbReference>
<feature type="non-terminal residue" evidence="8">
    <location>
        <position position="141"/>
    </location>
</feature>